<reference evidence="2 3" key="1">
    <citation type="submission" date="2018-05" db="EMBL/GenBank/DDBJ databases">
        <title>Genomic Encyclopedia of Type Strains, Phase IV (KMG-IV): sequencing the most valuable type-strain genomes for metagenomic binning, comparative biology and taxonomic classification.</title>
        <authorList>
            <person name="Goeker M."/>
        </authorList>
    </citation>
    <scope>NUCLEOTIDE SEQUENCE [LARGE SCALE GENOMIC DNA]</scope>
    <source>
        <strain evidence="2 3">DSM 18773</strain>
    </source>
</reference>
<comment type="caution">
    <text evidence="2">The sequence shown here is derived from an EMBL/GenBank/DDBJ whole genome shotgun (WGS) entry which is preliminary data.</text>
</comment>
<name>A0A316DZR3_9BACL</name>
<dbReference type="Proteomes" id="UP000245634">
    <property type="component" value="Unassembled WGS sequence"/>
</dbReference>
<dbReference type="RefSeq" id="WP_109686447.1">
    <property type="nucleotide sequence ID" value="NZ_QGGL01000002.1"/>
</dbReference>
<dbReference type="EMBL" id="QGGL01000002">
    <property type="protein sequence ID" value="PWK16040.1"/>
    <property type="molecule type" value="Genomic_DNA"/>
</dbReference>
<dbReference type="PANTHER" id="PTHR35333">
    <property type="entry name" value="BETA-LACTAMASE"/>
    <property type="match status" value="1"/>
</dbReference>
<evidence type="ECO:0000259" key="1">
    <source>
        <dbReference type="Pfam" id="PF13354"/>
    </source>
</evidence>
<dbReference type="GO" id="GO:0008800">
    <property type="term" value="F:beta-lactamase activity"/>
    <property type="evidence" value="ECO:0007669"/>
    <property type="project" value="InterPro"/>
</dbReference>
<organism evidence="2 3">
    <name type="scientific">Tumebacillus permanentifrigoris</name>
    <dbReference type="NCBI Taxonomy" id="378543"/>
    <lineage>
        <taxon>Bacteria</taxon>
        <taxon>Bacillati</taxon>
        <taxon>Bacillota</taxon>
        <taxon>Bacilli</taxon>
        <taxon>Bacillales</taxon>
        <taxon>Alicyclobacillaceae</taxon>
        <taxon>Tumebacillus</taxon>
    </lineage>
</organism>
<dbReference type="InterPro" id="IPR000871">
    <property type="entry name" value="Beta-lactam_class-A"/>
</dbReference>
<dbReference type="Pfam" id="PF13354">
    <property type="entry name" value="Beta-lactamase2"/>
    <property type="match status" value="1"/>
</dbReference>
<proteinExistence type="predicted"/>
<protein>
    <submittedName>
        <fullName evidence="2">Beta-lactamase class A</fullName>
    </submittedName>
</protein>
<feature type="domain" description="Beta-lactamase class A catalytic" evidence="1">
    <location>
        <begin position="21"/>
        <end position="242"/>
    </location>
</feature>
<evidence type="ECO:0000313" key="3">
    <source>
        <dbReference type="Proteomes" id="UP000245634"/>
    </source>
</evidence>
<dbReference type="InterPro" id="IPR045155">
    <property type="entry name" value="Beta-lactam_cat"/>
</dbReference>
<keyword evidence="3" id="KW-1185">Reference proteome</keyword>
<dbReference type="GO" id="GO:0030655">
    <property type="term" value="P:beta-lactam antibiotic catabolic process"/>
    <property type="evidence" value="ECO:0007669"/>
    <property type="project" value="InterPro"/>
</dbReference>
<dbReference type="PANTHER" id="PTHR35333:SF3">
    <property type="entry name" value="BETA-LACTAMASE-TYPE TRANSPEPTIDASE FOLD CONTAINING PROTEIN"/>
    <property type="match status" value="1"/>
</dbReference>
<dbReference type="InterPro" id="IPR012338">
    <property type="entry name" value="Beta-lactam/transpept-like"/>
</dbReference>
<accession>A0A316DZR3</accession>
<dbReference type="OrthoDB" id="9775096at2"/>
<evidence type="ECO:0000313" key="2">
    <source>
        <dbReference type="EMBL" id="PWK16040.1"/>
    </source>
</evidence>
<sequence>MLAALSEQLTKCLQAAQGTFGVAIHHFQSQETFHYNADEVFFAASIIKVPVMAAVFDQASKGVLTMAETMTLRTEDKAPGSGILSNLSTGLEISIWDLVVLMIIESDNTATNMLIDRIGMETVQACMQEWGMEQTRIYNKLAVIPANLQHVNTISPREMTDFMIKLAESKIVSWKACREMVDILKQQKFNDGIPSLLPTRDEQVGEFPTFEMAHKTGWVRTVENDCGLLYFPGHTFAISIFTKDVTDKPATKRVMGEIGLHLYNALQR</sequence>
<dbReference type="SUPFAM" id="SSF56601">
    <property type="entry name" value="beta-lactamase/transpeptidase-like"/>
    <property type="match status" value="1"/>
</dbReference>
<dbReference type="AlphaFoldDB" id="A0A316DZR3"/>
<dbReference type="GO" id="GO:0046677">
    <property type="term" value="P:response to antibiotic"/>
    <property type="evidence" value="ECO:0007669"/>
    <property type="project" value="InterPro"/>
</dbReference>
<dbReference type="Gene3D" id="3.40.710.10">
    <property type="entry name" value="DD-peptidase/beta-lactamase superfamily"/>
    <property type="match status" value="1"/>
</dbReference>
<gene>
    <name evidence="2" type="ORF">C7459_102287</name>
</gene>